<feature type="domain" description="DUF8068" evidence="2">
    <location>
        <begin position="31"/>
        <end position="282"/>
    </location>
</feature>
<sequence>MSNEPTTRTDLYDHSVVDRVRTQQGSVVAGAAVVAASAVLVQTLLTIAGNLPFEPLAWPAIVDTAISVVTPVSLAVAAGAIAFTVDDSVTKVGLLFIAAFALLGSVSPAAGLPAIIGSIAGGTVALLGASTQPTASYRRVPLVGSALLGMAISLGGRVGLTPDGTHAIGVGATLFAVALLAVEMPVDRLSGSVGLLVAGGLLAAGVSAPFAAGATLLVGFSITNQPVLVVAVAAAGGVAALVSGVRSRAVLPVAGCLLCLFTGVPTTPTDGAALVVGLTLVLCRDAVAREVSTHERPR</sequence>
<evidence type="ECO:0000313" key="4">
    <source>
        <dbReference type="Proteomes" id="UP000315385"/>
    </source>
</evidence>
<evidence type="ECO:0000313" key="3">
    <source>
        <dbReference type="EMBL" id="TQQ80104.1"/>
    </source>
</evidence>
<name>A0A544QMJ7_9EURY</name>
<dbReference type="AlphaFoldDB" id="A0A544QMJ7"/>
<evidence type="ECO:0000256" key="1">
    <source>
        <dbReference type="SAM" id="Phobius"/>
    </source>
</evidence>
<dbReference type="EMBL" id="SESI01000002">
    <property type="protein sequence ID" value="TQQ80104.1"/>
    <property type="molecule type" value="Genomic_DNA"/>
</dbReference>
<organism evidence="3 4">
    <name type="scientific">Halonotius roseus</name>
    <dbReference type="NCBI Taxonomy" id="2511997"/>
    <lineage>
        <taxon>Archaea</taxon>
        <taxon>Methanobacteriati</taxon>
        <taxon>Methanobacteriota</taxon>
        <taxon>Stenosarchaea group</taxon>
        <taxon>Halobacteria</taxon>
        <taxon>Halobacteriales</taxon>
        <taxon>Haloferacaceae</taxon>
        <taxon>Halonotius</taxon>
    </lineage>
</organism>
<dbReference type="InterPro" id="IPR058381">
    <property type="entry name" value="DUF8068"/>
</dbReference>
<keyword evidence="1" id="KW-1133">Transmembrane helix</keyword>
<keyword evidence="4" id="KW-1185">Reference proteome</keyword>
<feature type="transmembrane region" description="Helical" evidence="1">
    <location>
        <begin position="193"/>
        <end position="220"/>
    </location>
</feature>
<feature type="transmembrane region" description="Helical" evidence="1">
    <location>
        <begin position="27"/>
        <end position="48"/>
    </location>
</feature>
<dbReference type="RefSeq" id="WP_142443228.1">
    <property type="nucleotide sequence ID" value="NZ_SESI01000002.1"/>
</dbReference>
<feature type="transmembrane region" description="Helical" evidence="1">
    <location>
        <begin position="60"/>
        <end position="83"/>
    </location>
</feature>
<proteinExistence type="predicted"/>
<protein>
    <recommendedName>
        <fullName evidence="2">DUF8068 domain-containing protein</fullName>
    </recommendedName>
</protein>
<feature type="transmembrane region" description="Helical" evidence="1">
    <location>
        <begin position="166"/>
        <end position="186"/>
    </location>
</feature>
<keyword evidence="1" id="KW-0812">Transmembrane</keyword>
<dbReference type="OrthoDB" id="384590at2157"/>
<comment type="caution">
    <text evidence="3">The sequence shown here is derived from an EMBL/GenBank/DDBJ whole genome shotgun (WGS) entry which is preliminary data.</text>
</comment>
<evidence type="ECO:0000259" key="2">
    <source>
        <dbReference type="Pfam" id="PF26265"/>
    </source>
</evidence>
<dbReference type="Proteomes" id="UP000315385">
    <property type="component" value="Unassembled WGS sequence"/>
</dbReference>
<feature type="transmembrane region" description="Helical" evidence="1">
    <location>
        <begin position="95"/>
        <end position="128"/>
    </location>
</feature>
<keyword evidence="1" id="KW-0472">Membrane</keyword>
<gene>
    <name evidence="3" type="ORF">EWF95_06305</name>
</gene>
<accession>A0A544QMJ7</accession>
<reference evidence="3 4" key="1">
    <citation type="submission" date="2019-02" db="EMBL/GenBank/DDBJ databases">
        <title>Halonotius sp. a new haloqrchaeon isolated from saline water.</title>
        <authorList>
            <person name="Duran-Viseras A."/>
            <person name="Sanchez-Porro C."/>
            <person name="Ventosa A."/>
        </authorList>
    </citation>
    <scope>NUCLEOTIDE SEQUENCE [LARGE SCALE GENOMIC DNA]</scope>
    <source>
        <strain evidence="3 4">F9-27</strain>
    </source>
</reference>
<feature type="transmembrane region" description="Helical" evidence="1">
    <location>
        <begin position="226"/>
        <end position="242"/>
    </location>
</feature>
<dbReference type="Pfam" id="PF26265">
    <property type="entry name" value="DUF8068"/>
    <property type="match status" value="1"/>
</dbReference>